<dbReference type="KEGG" id="sfc:Spiaf_1038"/>
<proteinExistence type="predicted"/>
<dbReference type="Pfam" id="PF01592">
    <property type="entry name" value="NifU_N"/>
    <property type="match status" value="1"/>
</dbReference>
<dbReference type="HOGENOM" id="CLU_1569719_0_0_12"/>
<evidence type="ECO:0000259" key="1">
    <source>
        <dbReference type="Pfam" id="PF01592"/>
    </source>
</evidence>
<dbReference type="GO" id="GO:0051536">
    <property type="term" value="F:iron-sulfur cluster binding"/>
    <property type="evidence" value="ECO:0007669"/>
    <property type="project" value="InterPro"/>
</dbReference>
<reference evidence="3" key="1">
    <citation type="journal article" date="2013" name="Stand. Genomic Sci.">
        <title>Complete genome sequence of the halophilic bacterium Spirochaeta africana type strain (Z-7692(T)) from the alkaline Lake Magadi in the East African Rift.</title>
        <authorList>
            <person name="Liolos K."/>
            <person name="Abt B."/>
            <person name="Scheuner C."/>
            <person name="Teshima H."/>
            <person name="Held B."/>
            <person name="Lapidus A."/>
            <person name="Nolan M."/>
            <person name="Lucas S."/>
            <person name="Deshpande S."/>
            <person name="Cheng J.F."/>
            <person name="Tapia R."/>
            <person name="Goodwin L.A."/>
            <person name="Pitluck S."/>
            <person name="Pagani I."/>
            <person name="Ivanova N."/>
            <person name="Mavromatis K."/>
            <person name="Mikhailova N."/>
            <person name="Huntemann M."/>
            <person name="Pati A."/>
            <person name="Chen A."/>
            <person name="Palaniappan K."/>
            <person name="Land M."/>
            <person name="Rohde M."/>
            <person name="Tindall B.J."/>
            <person name="Detter J.C."/>
            <person name="Goker M."/>
            <person name="Bristow J."/>
            <person name="Eisen J.A."/>
            <person name="Markowitz V."/>
            <person name="Hugenholtz P."/>
            <person name="Woyke T."/>
            <person name="Klenk H.P."/>
            <person name="Kyrpides N.C."/>
        </authorList>
    </citation>
    <scope>NUCLEOTIDE SEQUENCE</scope>
    <source>
        <strain evidence="3">ATCC 700263 / DSM 8902 / Z-7692</strain>
    </source>
</reference>
<dbReference type="Proteomes" id="UP000007383">
    <property type="component" value="Chromosome"/>
</dbReference>
<sequence>MYGASEHTRKLMERFRHLQFAAVVSDVSDSGVAAGGADPAGASGDSATSAADSRYEASVANDRCGDSVRLLVWLDATGERILQLRHHSVGCSICRVSADFLCEAAVGMRLDDLRDLADRVREWQGDADSTAAVPLPQLELFQELRGTRSRARCLLLAWEAAERLCGEVAG</sequence>
<feature type="domain" description="NIF system FeS cluster assembly NifU N-terminal" evidence="1">
    <location>
        <begin position="55"/>
        <end position="116"/>
    </location>
</feature>
<dbReference type="EMBL" id="CP003282">
    <property type="protein sequence ID" value="AFG37125.1"/>
    <property type="molecule type" value="Genomic_DNA"/>
</dbReference>
<keyword evidence="3" id="KW-1185">Reference proteome</keyword>
<dbReference type="eggNOG" id="COG0822">
    <property type="taxonomic scope" value="Bacteria"/>
</dbReference>
<protein>
    <submittedName>
        <fullName evidence="2">Iron-sulfur cluster biosynthesis protein, NifU-like protein</fullName>
    </submittedName>
</protein>
<dbReference type="OrthoDB" id="9804157at2"/>
<dbReference type="PATRIC" id="fig|889378.3.peg.1039"/>
<dbReference type="InterPro" id="IPR002871">
    <property type="entry name" value="NIF_FeS_clus_asmbl_NifU_N"/>
</dbReference>
<gene>
    <name evidence="2" type="ordered locus">Spiaf_1038</name>
</gene>
<dbReference type="GO" id="GO:0016226">
    <property type="term" value="P:iron-sulfur cluster assembly"/>
    <property type="evidence" value="ECO:0007669"/>
    <property type="project" value="InterPro"/>
</dbReference>
<dbReference type="SUPFAM" id="SSF82649">
    <property type="entry name" value="SufE/NifU"/>
    <property type="match status" value="1"/>
</dbReference>
<evidence type="ECO:0000313" key="3">
    <source>
        <dbReference type="Proteomes" id="UP000007383"/>
    </source>
</evidence>
<dbReference type="AlphaFoldDB" id="H9UHY2"/>
<name>H9UHY2_SPIAZ</name>
<accession>H9UHY2</accession>
<dbReference type="STRING" id="889378.Spiaf_1038"/>
<dbReference type="GO" id="GO:0005506">
    <property type="term" value="F:iron ion binding"/>
    <property type="evidence" value="ECO:0007669"/>
    <property type="project" value="InterPro"/>
</dbReference>
<dbReference type="RefSeq" id="WP_014455117.1">
    <property type="nucleotide sequence ID" value="NC_017098.1"/>
</dbReference>
<organism evidence="2 3">
    <name type="scientific">Spirochaeta africana (strain ATCC 700263 / DSM 8902 / Z-7692)</name>
    <dbReference type="NCBI Taxonomy" id="889378"/>
    <lineage>
        <taxon>Bacteria</taxon>
        <taxon>Pseudomonadati</taxon>
        <taxon>Spirochaetota</taxon>
        <taxon>Spirochaetia</taxon>
        <taxon>Spirochaetales</taxon>
        <taxon>Spirochaetaceae</taxon>
        <taxon>Spirochaeta</taxon>
    </lineage>
</organism>
<dbReference type="Gene3D" id="3.90.1010.10">
    <property type="match status" value="1"/>
</dbReference>
<evidence type="ECO:0000313" key="2">
    <source>
        <dbReference type="EMBL" id="AFG37125.1"/>
    </source>
</evidence>